<feature type="transmembrane region" description="Helical" evidence="1">
    <location>
        <begin position="26"/>
        <end position="45"/>
    </location>
</feature>
<dbReference type="InterPro" id="IPR025348">
    <property type="entry name" value="DUF4252"/>
</dbReference>
<keyword evidence="3" id="KW-1185">Reference proteome</keyword>
<gene>
    <name evidence="2" type="ORF">N2K84_16225</name>
</gene>
<evidence type="ECO:0000313" key="3">
    <source>
        <dbReference type="Proteomes" id="UP001163821"/>
    </source>
</evidence>
<evidence type="ECO:0000313" key="2">
    <source>
        <dbReference type="EMBL" id="MCW0484288.1"/>
    </source>
</evidence>
<dbReference type="Pfam" id="PF14060">
    <property type="entry name" value="DUF4252"/>
    <property type="match status" value="1"/>
</dbReference>
<name>A0AA41YAX5_9BACT</name>
<keyword evidence="1" id="KW-0812">Transmembrane</keyword>
<organism evidence="2 3">
    <name type="scientific">Gaoshiqia sediminis</name>
    <dbReference type="NCBI Taxonomy" id="2986998"/>
    <lineage>
        <taxon>Bacteria</taxon>
        <taxon>Pseudomonadati</taxon>
        <taxon>Bacteroidota</taxon>
        <taxon>Bacteroidia</taxon>
        <taxon>Marinilabiliales</taxon>
        <taxon>Prolixibacteraceae</taxon>
        <taxon>Gaoshiqia</taxon>
    </lineage>
</organism>
<keyword evidence="1" id="KW-0472">Membrane</keyword>
<dbReference type="AlphaFoldDB" id="A0AA41YAX5"/>
<dbReference type="Proteomes" id="UP001163821">
    <property type="component" value="Unassembled WGS sequence"/>
</dbReference>
<dbReference type="RefSeq" id="WP_282592881.1">
    <property type="nucleotide sequence ID" value="NZ_JAPAAF010000033.1"/>
</dbReference>
<keyword evidence="1" id="KW-1133">Transmembrane helix</keyword>
<protein>
    <submittedName>
        <fullName evidence="2">DUF4252 domain-containing protein</fullName>
    </submittedName>
</protein>
<comment type="caution">
    <text evidence="2">The sequence shown here is derived from an EMBL/GenBank/DDBJ whole genome shotgun (WGS) entry which is preliminary data.</text>
</comment>
<proteinExistence type="predicted"/>
<reference evidence="2" key="1">
    <citation type="submission" date="2022-10" db="EMBL/GenBank/DDBJ databases">
        <title>Gaoshiqiia sediminis gen. nov., sp. nov., isolated from coastal sediment.</title>
        <authorList>
            <person name="Yu W.X."/>
            <person name="Mu D.S."/>
            <person name="Du J.Z."/>
            <person name="Liang Y.Q."/>
        </authorList>
    </citation>
    <scope>NUCLEOTIDE SEQUENCE</scope>
    <source>
        <strain evidence="2">A06</strain>
    </source>
</reference>
<evidence type="ECO:0000256" key="1">
    <source>
        <dbReference type="SAM" id="Phobius"/>
    </source>
</evidence>
<sequence length="195" mass="21532">MKTRIVQKKNQSCTGQNKPEMTVARVTGAFVVKLIFVLVMLLPLVGMAQKSPVDRLFEKYANRDGLTTVNISGALLSFASKMDSVSPESDFLSGLEGIRILAVENDELNRSLDFYKELEADGFFKNHDYEVLMEVTEKNEVVRFYGRSAGKGKFSELLLVVGGDDNALISIRGLIDPENIGKITGALNIDVLPKK</sequence>
<accession>A0AA41YAX5</accession>
<dbReference type="EMBL" id="JAPAAF010000033">
    <property type="protein sequence ID" value="MCW0484288.1"/>
    <property type="molecule type" value="Genomic_DNA"/>
</dbReference>